<dbReference type="EMBL" id="JAWDGP010003204">
    <property type="protein sequence ID" value="KAK3776528.1"/>
    <property type="molecule type" value="Genomic_DNA"/>
</dbReference>
<keyword evidence="2" id="KW-1185">Reference proteome</keyword>
<accession>A0AAE0ZVN5</accession>
<sequence length="68" mass="7238">MPNPISACTDGSGWIVFQALLVKNMDLACPSVTDSRFRPKTGTTIKALTTVPPTWEEAGGTRTAQLST</sequence>
<dbReference type="AlphaFoldDB" id="A0AAE0ZVN5"/>
<dbReference type="Proteomes" id="UP001283361">
    <property type="component" value="Unassembled WGS sequence"/>
</dbReference>
<evidence type="ECO:0000313" key="2">
    <source>
        <dbReference type="Proteomes" id="UP001283361"/>
    </source>
</evidence>
<protein>
    <submittedName>
        <fullName evidence="1">Uncharacterized protein</fullName>
    </submittedName>
</protein>
<organism evidence="1 2">
    <name type="scientific">Elysia crispata</name>
    <name type="common">lettuce slug</name>
    <dbReference type="NCBI Taxonomy" id="231223"/>
    <lineage>
        <taxon>Eukaryota</taxon>
        <taxon>Metazoa</taxon>
        <taxon>Spiralia</taxon>
        <taxon>Lophotrochozoa</taxon>
        <taxon>Mollusca</taxon>
        <taxon>Gastropoda</taxon>
        <taxon>Heterobranchia</taxon>
        <taxon>Euthyneura</taxon>
        <taxon>Panpulmonata</taxon>
        <taxon>Sacoglossa</taxon>
        <taxon>Placobranchoidea</taxon>
        <taxon>Plakobranchidae</taxon>
        <taxon>Elysia</taxon>
    </lineage>
</organism>
<name>A0AAE0ZVN5_9GAST</name>
<reference evidence="1" key="1">
    <citation type="journal article" date="2023" name="G3 (Bethesda)">
        <title>A reference genome for the long-term kleptoplast-retaining sea slug Elysia crispata morphotype clarki.</title>
        <authorList>
            <person name="Eastman K.E."/>
            <person name="Pendleton A.L."/>
            <person name="Shaikh M.A."/>
            <person name="Suttiyut T."/>
            <person name="Ogas R."/>
            <person name="Tomko P."/>
            <person name="Gavelis G."/>
            <person name="Widhalm J.R."/>
            <person name="Wisecaver J.H."/>
        </authorList>
    </citation>
    <scope>NUCLEOTIDE SEQUENCE</scope>
    <source>
        <strain evidence="1">ECLA1</strain>
    </source>
</reference>
<gene>
    <name evidence="1" type="ORF">RRG08_060243</name>
</gene>
<proteinExistence type="predicted"/>
<comment type="caution">
    <text evidence="1">The sequence shown here is derived from an EMBL/GenBank/DDBJ whole genome shotgun (WGS) entry which is preliminary data.</text>
</comment>
<evidence type="ECO:0000313" key="1">
    <source>
        <dbReference type="EMBL" id="KAK3776528.1"/>
    </source>
</evidence>